<accession>A0A9W9LJM8</accession>
<gene>
    <name evidence="1" type="ORF">N7482_006440</name>
</gene>
<reference evidence="1" key="2">
    <citation type="journal article" date="2023" name="IMA Fungus">
        <title>Comparative genomic study of the Penicillium genus elucidates a diverse pangenome and 15 lateral gene transfer events.</title>
        <authorList>
            <person name="Petersen C."/>
            <person name="Sorensen T."/>
            <person name="Nielsen M.R."/>
            <person name="Sondergaard T.E."/>
            <person name="Sorensen J.L."/>
            <person name="Fitzpatrick D.A."/>
            <person name="Frisvad J.C."/>
            <person name="Nielsen K.L."/>
        </authorList>
    </citation>
    <scope>NUCLEOTIDE SEQUENCE</scope>
    <source>
        <strain evidence="1">IBT 26290</strain>
    </source>
</reference>
<dbReference type="AlphaFoldDB" id="A0A9W9LJM8"/>
<sequence>MPITLPVAPLVCKIRLQGISDEVQGAAEAGIGPVLLGLFMGLLVRTVPGGHADFGRGLNLQFGMSAAVYPVFEDHPIKHSIRRVEWFWIESTGTATVITPFPESPGSGNGDWHIAPQLSSSVRWGVTGHLLFEIICVLAPELKSSRRNSPNGRADRGPSKVSILAPLHHAELNAKNGAKDRREQSGL</sequence>
<reference evidence="1" key="1">
    <citation type="submission" date="2022-11" db="EMBL/GenBank/DDBJ databases">
        <authorList>
            <person name="Petersen C."/>
        </authorList>
    </citation>
    <scope>NUCLEOTIDE SEQUENCE</scope>
    <source>
        <strain evidence="1">IBT 26290</strain>
    </source>
</reference>
<protein>
    <submittedName>
        <fullName evidence="1">Uncharacterized protein</fullName>
    </submittedName>
</protein>
<evidence type="ECO:0000313" key="1">
    <source>
        <dbReference type="EMBL" id="KAJ5159436.1"/>
    </source>
</evidence>
<comment type="caution">
    <text evidence="1">The sequence shown here is derived from an EMBL/GenBank/DDBJ whole genome shotgun (WGS) entry which is preliminary data.</text>
</comment>
<dbReference type="Proteomes" id="UP001149163">
    <property type="component" value="Unassembled WGS sequence"/>
</dbReference>
<dbReference type="GeneID" id="81427741"/>
<name>A0A9W9LJM8_9EURO</name>
<keyword evidence="2" id="KW-1185">Reference proteome</keyword>
<dbReference type="RefSeq" id="XP_056540994.1">
    <property type="nucleotide sequence ID" value="XM_056688565.1"/>
</dbReference>
<organism evidence="1 2">
    <name type="scientific">Penicillium canariense</name>
    <dbReference type="NCBI Taxonomy" id="189055"/>
    <lineage>
        <taxon>Eukaryota</taxon>
        <taxon>Fungi</taxon>
        <taxon>Dikarya</taxon>
        <taxon>Ascomycota</taxon>
        <taxon>Pezizomycotina</taxon>
        <taxon>Eurotiomycetes</taxon>
        <taxon>Eurotiomycetidae</taxon>
        <taxon>Eurotiales</taxon>
        <taxon>Aspergillaceae</taxon>
        <taxon>Penicillium</taxon>
    </lineage>
</organism>
<proteinExistence type="predicted"/>
<evidence type="ECO:0000313" key="2">
    <source>
        <dbReference type="Proteomes" id="UP001149163"/>
    </source>
</evidence>
<dbReference type="EMBL" id="JAPQKN010000004">
    <property type="protein sequence ID" value="KAJ5159436.1"/>
    <property type="molecule type" value="Genomic_DNA"/>
</dbReference>